<organism evidence="1 2">
    <name type="scientific">Aspergillus lucknowensis</name>
    <dbReference type="NCBI Taxonomy" id="176173"/>
    <lineage>
        <taxon>Eukaryota</taxon>
        <taxon>Fungi</taxon>
        <taxon>Dikarya</taxon>
        <taxon>Ascomycota</taxon>
        <taxon>Pezizomycotina</taxon>
        <taxon>Eurotiomycetes</taxon>
        <taxon>Eurotiomycetidae</taxon>
        <taxon>Eurotiales</taxon>
        <taxon>Aspergillaceae</taxon>
        <taxon>Aspergillus</taxon>
        <taxon>Aspergillus subgen. Nidulantes</taxon>
    </lineage>
</organism>
<evidence type="ECO:0008006" key="3">
    <source>
        <dbReference type="Google" id="ProtNLM"/>
    </source>
</evidence>
<evidence type="ECO:0000313" key="2">
    <source>
        <dbReference type="Proteomes" id="UP001610432"/>
    </source>
</evidence>
<keyword evidence="2" id="KW-1185">Reference proteome</keyword>
<sequence>MASGTAYRWKHPGIYVLNLYDLNEYEERRKGPLKLYEAPASAADATVIPVLHQLPNELVQEILVIPPWFLLRKHATDTLRIMDATKCTSYFPIRWLFKEFCHPRCRTCTDFGLYLYLPTISRCCFNCTISRSEYRVAPTPDAMWHFGLSRKQLKSIPIIYPLPSNRKGKRMVDVWQAERLGIGIHGSLQKMKRLFLARVEEQRSKEEMRDRKWEKEGCIGRAPARRLITMNLVDGVTPSNWRLKGTTSFPYWNRQTAKLEPGVYCRACTYDHEEMQTSSPGYPSCSESRKPYYRAYLESDMPEHFLHCPAVKKNYNFKKRGYISPLILFCRRGTDFYVDVSGAAKTKRLKRKIRKTR</sequence>
<reference evidence="1 2" key="1">
    <citation type="submission" date="2024-07" db="EMBL/GenBank/DDBJ databases">
        <title>Section-level genome sequencing and comparative genomics of Aspergillus sections Usti and Cavernicolus.</title>
        <authorList>
            <consortium name="Lawrence Berkeley National Laboratory"/>
            <person name="Nybo J.L."/>
            <person name="Vesth T.C."/>
            <person name="Theobald S."/>
            <person name="Frisvad J.C."/>
            <person name="Larsen T.O."/>
            <person name="Kjaerboelling I."/>
            <person name="Rothschild-Mancinelli K."/>
            <person name="Lyhne E.K."/>
            <person name="Kogle M.E."/>
            <person name="Barry K."/>
            <person name="Clum A."/>
            <person name="Na H."/>
            <person name="Ledsgaard L."/>
            <person name="Lin J."/>
            <person name="Lipzen A."/>
            <person name="Kuo A."/>
            <person name="Riley R."/>
            <person name="Mondo S."/>
            <person name="Labutti K."/>
            <person name="Haridas S."/>
            <person name="Pangalinan J."/>
            <person name="Salamov A.A."/>
            <person name="Simmons B.A."/>
            <person name="Magnuson J.K."/>
            <person name="Chen J."/>
            <person name="Drula E."/>
            <person name="Henrissat B."/>
            <person name="Wiebenga A."/>
            <person name="Lubbers R.J."/>
            <person name="Gomes A.C."/>
            <person name="Macurrencykelacurrency M.R."/>
            <person name="Stajich J."/>
            <person name="Grigoriev I.V."/>
            <person name="Mortensen U.H."/>
            <person name="De Vries R.P."/>
            <person name="Baker S.E."/>
            <person name="Andersen M.R."/>
        </authorList>
    </citation>
    <scope>NUCLEOTIDE SEQUENCE [LARGE SCALE GENOMIC DNA]</scope>
    <source>
        <strain evidence="1 2">CBS 449.75</strain>
    </source>
</reference>
<protein>
    <recommendedName>
        <fullName evidence="3">F-box domain-containing protein</fullName>
    </recommendedName>
</protein>
<comment type="caution">
    <text evidence="1">The sequence shown here is derived from an EMBL/GenBank/DDBJ whole genome shotgun (WGS) entry which is preliminary data.</text>
</comment>
<dbReference type="RefSeq" id="XP_070888637.1">
    <property type="nucleotide sequence ID" value="XM_071034837.1"/>
</dbReference>
<gene>
    <name evidence="1" type="ORF">BJX67DRAFT_391713</name>
</gene>
<dbReference type="Proteomes" id="UP001610432">
    <property type="component" value="Unassembled WGS sequence"/>
</dbReference>
<dbReference type="GeneID" id="98149909"/>
<name>A0ABR4LYP3_9EURO</name>
<dbReference type="EMBL" id="JBFXLQ010000008">
    <property type="protein sequence ID" value="KAL2869658.1"/>
    <property type="molecule type" value="Genomic_DNA"/>
</dbReference>
<evidence type="ECO:0000313" key="1">
    <source>
        <dbReference type="EMBL" id="KAL2869658.1"/>
    </source>
</evidence>
<proteinExistence type="predicted"/>
<accession>A0ABR4LYP3</accession>